<feature type="transmembrane region" description="Helical" evidence="8">
    <location>
        <begin position="439"/>
        <end position="457"/>
    </location>
</feature>
<dbReference type="Proteomes" id="UP000184226">
    <property type="component" value="Unassembled WGS sequence"/>
</dbReference>
<feature type="transmembrane region" description="Helical" evidence="8">
    <location>
        <begin position="21"/>
        <end position="43"/>
    </location>
</feature>
<feature type="transmembrane region" description="Helical" evidence="8">
    <location>
        <begin position="75"/>
        <end position="97"/>
    </location>
</feature>
<keyword evidence="7 8" id="KW-0472">Membrane</keyword>
<gene>
    <name evidence="10" type="ORF">SAMN04488135_106234</name>
</gene>
<keyword evidence="11" id="KW-1185">Reference proteome</keyword>
<sequence length="573" mass="62206">MAAIMDLRSGRPWLHLDFLKTGLVLLALVLGLLIVLPMAWLVYYSFIDQDGGLTLGNYGLLVTDTTLLRPFLRTLGIAVSVGLLCCIVATPLAWLAARTDLPGRRILRMLVMASFVTPPFLGAIAWEILAAPNTGLVNELFRHLAGQQRNEHLVNIYTIQGLTFVMTCYTFPYVFTLVANGLDRIPSDLEDASSILGGGMTTTLRRITIPLVLPALLAGALIAILQTVTAFGEPAILALPAGFHVATTKIWSLFQYPPKPELAAAASMPLFLIAILLLQGKSWILGRKGYTIQGGKSGQARITPLGKWKPVAMAYAALILSLAIVLPYFALFKTALTRLVSDPLTFENLTLEHFRFVFLEYSPTQLAMWNTFSLGILTATVGTFIALMTAYMVSRSPVRGSAALGVLATIPIAVPSIVLGVGIFLAYSQPELRLYGTRWILLLAFLTIAMPAAYQQVHAAFQGVHVELEEASRILGSGRLQTLRRITAPLIRTSVIATWCFVFVSTIRELSASILLTTANTNLVSVMIYNLNENGNGLGPISVLGIVLLGVSVTVIALVNRLPGHRSMQLRQI</sequence>
<evidence type="ECO:0000313" key="11">
    <source>
        <dbReference type="Proteomes" id="UP000184226"/>
    </source>
</evidence>
<keyword evidence="6 8" id="KW-1133">Transmembrane helix</keyword>
<feature type="domain" description="ABC transmembrane type-1" evidence="9">
    <location>
        <begin position="368"/>
        <end position="559"/>
    </location>
</feature>
<reference evidence="10 11" key="1">
    <citation type="submission" date="2016-11" db="EMBL/GenBank/DDBJ databases">
        <authorList>
            <person name="Jaros S."/>
            <person name="Januszkiewicz K."/>
            <person name="Wedrychowicz H."/>
        </authorList>
    </citation>
    <scope>NUCLEOTIDE SEQUENCE [LARGE SCALE GENOMIC DNA]</scope>
    <source>
        <strain evidence="10 11">CGMCC 1.10190</strain>
    </source>
</reference>
<feature type="transmembrane region" description="Helical" evidence="8">
    <location>
        <begin position="207"/>
        <end position="225"/>
    </location>
</feature>
<feature type="transmembrane region" description="Helical" evidence="8">
    <location>
        <begin position="311"/>
        <end position="331"/>
    </location>
</feature>
<keyword evidence="2 8" id="KW-0813">Transport</keyword>
<feature type="transmembrane region" description="Helical" evidence="8">
    <location>
        <begin position="537"/>
        <end position="559"/>
    </location>
</feature>
<feature type="transmembrane region" description="Helical" evidence="8">
    <location>
        <begin position="403"/>
        <end position="427"/>
    </location>
</feature>
<dbReference type="AlphaFoldDB" id="A0A1M5X9T4"/>
<evidence type="ECO:0000256" key="2">
    <source>
        <dbReference type="ARBA" id="ARBA00022448"/>
    </source>
</evidence>
<dbReference type="InterPro" id="IPR000515">
    <property type="entry name" value="MetI-like"/>
</dbReference>
<evidence type="ECO:0000256" key="3">
    <source>
        <dbReference type="ARBA" id="ARBA00022475"/>
    </source>
</evidence>
<dbReference type="GO" id="GO:0055085">
    <property type="term" value="P:transmembrane transport"/>
    <property type="evidence" value="ECO:0007669"/>
    <property type="project" value="InterPro"/>
</dbReference>
<feature type="domain" description="ABC transmembrane type-1" evidence="9">
    <location>
        <begin position="71"/>
        <end position="281"/>
    </location>
</feature>
<evidence type="ECO:0000256" key="6">
    <source>
        <dbReference type="ARBA" id="ARBA00022989"/>
    </source>
</evidence>
<dbReference type="PANTHER" id="PTHR43357">
    <property type="entry name" value="INNER MEMBRANE ABC TRANSPORTER PERMEASE PROTEIN YDCV"/>
    <property type="match status" value="1"/>
</dbReference>
<feature type="transmembrane region" description="Helical" evidence="8">
    <location>
        <begin position="262"/>
        <end position="278"/>
    </location>
</feature>
<organism evidence="10 11">
    <name type="scientific">Pollutimonas bauzanensis</name>
    <dbReference type="NCBI Taxonomy" id="658167"/>
    <lineage>
        <taxon>Bacteria</taxon>
        <taxon>Pseudomonadati</taxon>
        <taxon>Pseudomonadota</taxon>
        <taxon>Betaproteobacteria</taxon>
        <taxon>Burkholderiales</taxon>
        <taxon>Alcaligenaceae</taxon>
        <taxon>Pollutimonas</taxon>
    </lineage>
</organism>
<evidence type="ECO:0000313" key="10">
    <source>
        <dbReference type="EMBL" id="SHH96294.1"/>
    </source>
</evidence>
<dbReference type="STRING" id="658167.SAMN04488135_106234"/>
<accession>A0A1M5X9T4</accession>
<proteinExistence type="inferred from homology"/>
<dbReference type="InterPro" id="IPR035906">
    <property type="entry name" value="MetI-like_sf"/>
</dbReference>
<feature type="transmembrane region" description="Helical" evidence="8">
    <location>
        <begin position="489"/>
        <end position="507"/>
    </location>
</feature>
<dbReference type="SUPFAM" id="SSF161098">
    <property type="entry name" value="MetI-like"/>
    <property type="match status" value="2"/>
</dbReference>
<dbReference type="PANTHER" id="PTHR43357:SF4">
    <property type="entry name" value="INNER MEMBRANE ABC TRANSPORTER PERMEASE PROTEIN YDCV"/>
    <property type="match status" value="1"/>
</dbReference>
<keyword evidence="4" id="KW-0997">Cell inner membrane</keyword>
<evidence type="ECO:0000256" key="5">
    <source>
        <dbReference type="ARBA" id="ARBA00022692"/>
    </source>
</evidence>
<evidence type="ECO:0000256" key="4">
    <source>
        <dbReference type="ARBA" id="ARBA00022519"/>
    </source>
</evidence>
<evidence type="ECO:0000256" key="1">
    <source>
        <dbReference type="ARBA" id="ARBA00004429"/>
    </source>
</evidence>
<dbReference type="Pfam" id="PF00528">
    <property type="entry name" value="BPD_transp_1"/>
    <property type="match status" value="2"/>
</dbReference>
<dbReference type="PROSITE" id="PS50928">
    <property type="entry name" value="ABC_TM1"/>
    <property type="match status" value="2"/>
</dbReference>
<comment type="subcellular location">
    <subcellularLocation>
        <location evidence="1">Cell inner membrane</location>
        <topology evidence="1">Multi-pass membrane protein</topology>
    </subcellularLocation>
    <subcellularLocation>
        <location evidence="8">Cell membrane</location>
        <topology evidence="8">Multi-pass membrane protein</topology>
    </subcellularLocation>
</comment>
<evidence type="ECO:0000256" key="8">
    <source>
        <dbReference type="RuleBase" id="RU363032"/>
    </source>
</evidence>
<dbReference type="Gene3D" id="1.10.3720.10">
    <property type="entry name" value="MetI-like"/>
    <property type="match status" value="2"/>
</dbReference>
<keyword evidence="5 8" id="KW-0812">Transmembrane</keyword>
<protein>
    <submittedName>
        <fullName evidence="10">Iron(III) transport system permease protein</fullName>
    </submittedName>
</protein>
<feature type="transmembrane region" description="Helical" evidence="8">
    <location>
        <begin position="109"/>
        <end position="129"/>
    </location>
</feature>
<dbReference type="GO" id="GO:0005886">
    <property type="term" value="C:plasma membrane"/>
    <property type="evidence" value="ECO:0007669"/>
    <property type="project" value="UniProtKB-SubCell"/>
</dbReference>
<feature type="transmembrane region" description="Helical" evidence="8">
    <location>
        <begin position="367"/>
        <end position="391"/>
    </location>
</feature>
<evidence type="ECO:0000259" key="9">
    <source>
        <dbReference type="PROSITE" id="PS50928"/>
    </source>
</evidence>
<keyword evidence="3" id="KW-1003">Cell membrane</keyword>
<comment type="similarity">
    <text evidence="8">Belongs to the binding-protein-dependent transport system permease family.</text>
</comment>
<dbReference type="CDD" id="cd06261">
    <property type="entry name" value="TM_PBP2"/>
    <property type="match status" value="2"/>
</dbReference>
<name>A0A1M5X9T4_9BURK</name>
<evidence type="ECO:0000256" key="7">
    <source>
        <dbReference type="ARBA" id="ARBA00023136"/>
    </source>
</evidence>
<dbReference type="EMBL" id="FQXE01000006">
    <property type="protein sequence ID" value="SHH96294.1"/>
    <property type="molecule type" value="Genomic_DNA"/>
</dbReference>